<evidence type="ECO:0000313" key="1">
    <source>
        <dbReference type="EMBL" id="RYP88111.1"/>
    </source>
</evidence>
<reference evidence="1 2" key="1">
    <citation type="submission" date="2019-01" db="EMBL/GenBank/DDBJ databases">
        <title>Nocardioides guangzhouensis sp. nov., an actinobacterium isolated from soil.</title>
        <authorList>
            <person name="Fu Y."/>
            <person name="Cai Y."/>
            <person name="Lin Z."/>
            <person name="Chen P."/>
        </authorList>
    </citation>
    <scope>NUCLEOTIDE SEQUENCE [LARGE SCALE GENOMIC DNA]</scope>
    <source>
        <strain evidence="1 2">130</strain>
    </source>
</reference>
<sequence>MTEFWLALFGIAGTATSAIAVNAQQNRAARDRAKDDAQRRQGDLRREAIAVFAETLSDYRRAQLAAWFEAHADVNSNMDHDEVPSAAELRQLRASAWGALYRVRLLWDNSAVVERAESLVEQTSQLKKAEDKHGVARRADDIRARLSDLVDIARGPA</sequence>
<dbReference type="OrthoDB" id="4557493at2"/>
<dbReference type="Proteomes" id="UP000295198">
    <property type="component" value="Unassembled WGS sequence"/>
</dbReference>
<proteinExistence type="predicted"/>
<comment type="caution">
    <text evidence="1">The sequence shown here is derived from an EMBL/GenBank/DDBJ whole genome shotgun (WGS) entry which is preliminary data.</text>
</comment>
<organism evidence="1 2">
    <name type="scientific">Nocardioides guangzhouensis</name>
    <dbReference type="NCBI Taxonomy" id="2497878"/>
    <lineage>
        <taxon>Bacteria</taxon>
        <taxon>Bacillati</taxon>
        <taxon>Actinomycetota</taxon>
        <taxon>Actinomycetes</taxon>
        <taxon>Propionibacteriales</taxon>
        <taxon>Nocardioidaceae</taxon>
        <taxon>Nocardioides</taxon>
    </lineage>
</organism>
<evidence type="ECO:0000313" key="2">
    <source>
        <dbReference type="Proteomes" id="UP000295198"/>
    </source>
</evidence>
<dbReference type="EMBL" id="SDKM01000004">
    <property type="protein sequence ID" value="RYP88111.1"/>
    <property type="molecule type" value="Genomic_DNA"/>
</dbReference>
<dbReference type="AlphaFoldDB" id="A0A4Q4ZKP2"/>
<gene>
    <name evidence="1" type="ORF">EKO23_04545</name>
</gene>
<keyword evidence="2" id="KW-1185">Reference proteome</keyword>
<protein>
    <submittedName>
        <fullName evidence="1">Uncharacterized protein</fullName>
    </submittedName>
</protein>
<name>A0A4Q4ZKP2_9ACTN</name>
<dbReference type="RefSeq" id="WP_134714518.1">
    <property type="nucleotide sequence ID" value="NZ_SDKM01000004.1"/>
</dbReference>
<accession>A0A4Q4ZKP2</accession>